<dbReference type="AlphaFoldDB" id="A0A9W6ZQN3"/>
<evidence type="ECO:0000256" key="3">
    <source>
        <dbReference type="PROSITE-ProRule" id="PRU00023"/>
    </source>
</evidence>
<dbReference type="PANTHER" id="PTHR24198:SF194">
    <property type="entry name" value="INVERSIN-A"/>
    <property type="match status" value="1"/>
</dbReference>
<dbReference type="InterPro" id="IPR036770">
    <property type="entry name" value="Ankyrin_rpt-contain_sf"/>
</dbReference>
<dbReference type="Proteomes" id="UP001165082">
    <property type="component" value="Unassembled WGS sequence"/>
</dbReference>
<dbReference type="SUPFAM" id="SSF56784">
    <property type="entry name" value="HAD-like"/>
    <property type="match status" value="1"/>
</dbReference>
<dbReference type="EMBL" id="BRXZ01002090">
    <property type="protein sequence ID" value="GMH54220.1"/>
    <property type="molecule type" value="Genomic_DNA"/>
</dbReference>
<dbReference type="InterPro" id="IPR002110">
    <property type="entry name" value="Ankyrin_rpt"/>
</dbReference>
<evidence type="ECO:0000256" key="1">
    <source>
        <dbReference type="ARBA" id="ARBA00022737"/>
    </source>
</evidence>
<dbReference type="PROSITE" id="PS50297">
    <property type="entry name" value="ANK_REP_REGION"/>
    <property type="match status" value="2"/>
</dbReference>
<keyword evidence="2 3" id="KW-0040">ANK repeat</keyword>
<dbReference type="SUPFAM" id="SSF48403">
    <property type="entry name" value="Ankyrin repeat"/>
    <property type="match status" value="1"/>
</dbReference>
<feature type="repeat" description="ANK" evidence="3">
    <location>
        <begin position="101"/>
        <end position="125"/>
    </location>
</feature>
<dbReference type="Gene3D" id="1.25.40.20">
    <property type="entry name" value="Ankyrin repeat-containing domain"/>
    <property type="match status" value="1"/>
</dbReference>
<proteinExistence type="predicted"/>
<keyword evidence="1" id="KW-0677">Repeat</keyword>
<dbReference type="InterPro" id="IPR036412">
    <property type="entry name" value="HAD-like_sf"/>
</dbReference>
<dbReference type="PROSITE" id="PS50088">
    <property type="entry name" value="ANK_REPEAT"/>
    <property type="match status" value="2"/>
</dbReference>
<dbReference type="OrthoDB" id="426235at2759"/>
<sequence length="236" mass="24843">MIGDSPSNDVAYGKAAGCMTVLLDTGRSTLEGAGTGGADIVVGDLSELPTIIKSRFSDVPGLTAQPRPFPTTRAGLAALSGDVEELLKAVDNGGLNERCESGNTPLIWAAEGGSKEAVEILLGRGGGGTNERGYLGANAVVRAARRGELEVLKVLVGDERLKPSLDSPNDKGQSALHFAAFKRHPLCVRELLIAGADPRVRDRKGRTPDEDTDVEEIREGIRKFREAGGDPKILFG</sequence>
<organism evidence="4 5">
    <name type="scientific">Triparma retinervis</name>
    <dbReference type="NCBI Taxonomy" id="2557542"/>
    <lineage>
        <taxon>Eukaryota</taxon>
        <taxon>Sar</taxon>
        <taxon>Stramenopiles</taxon>
        <taxon>Ochrophyta</taxon>
        <taxon>Bolidophyceae</taxon>
        <taxon>Parmales</taxon>
        <taxon>Triparmaceae</taxon>
        <taxon>Triparma</taxon>
    </lineage>
</organism>
<dbReference type="Gene3D" id="3.40.50.1000">
    <property type="entry name" value="HAD superfamily/HAD-like"/>
    <property type="match status" value="1"/>
</dbReference>
<feature type="repeat" description="ANK" evidence="3">
    <location>
        <begin position="171"/>
        <end position="203"/>
    </location>
</feature>
<protein>
    <submittedName>
        <fullName evidence="4">Uncharacterized protein</fullName>
    </submittedName>
</protein>
<accession>A0A9W6ZQN3</accession>
<dbReference type="Pfam" id="PF00023">
    <property type="entry name" value="Ank"/>
    <property type="match status" value="1"/>
</dbReference>
<evidence type="ECO:0000256" key="2">
    <source>
        <dbReference type="ARBA" id="ARBA00023043"/>
    </source>
</evidence>
<dbReference type="Pfam" id="PF13242">
    <property type="entry name" value="Hydrolase_like"/>
    <property type="match status" value="1"/>
</dbReference>
<dbReference type="Pfam" id="PF12796">
    <property type="entry name" value="Ank_2"/>
    <property type="match status" value="1"/>
</dbReference>
<dbReference type="SMART" id="SM00248">
    <property type="entry name" value="ANK"/>
    <property type="match status" value="3"/>
</dbReference>
<dbReference type="PANTHER" id="PTHR24198">
    <property type="entry name" value="ANKYRIN REPEAT AND PROTEIN KINASE DOMAIN-CONTAINING PROTEIN"/>
    <property type="match status" value="1"/>
</dbReference>
<comment type="caution">
    <text evidence="4">The sequence shown here is derived from an EMBL/GenBank/DDBJ whole genome shotgun (WGS) entry which is preliminary data.</text>
</comment>
<reference evidence="4" key="1">
    <citation type="submission" date="2022-07" db="EMBL/GenBank/DDBJ databases">
        <title>Genome analysis of Parmales, a sister group of diatoms, reveals the evolutionary specialization of diatoms from phago-mixotrophs to photoautotrophs.</title>
        <authorList>
            <person name="Ban H."/>
            <person name="Sato S."/>
            <person name="Yoshikawa S."/>
            <person name="Kazumasa Y."/>
            <person name="Nakamura Y."/>
            <person name="Ichinomiya M."/>
            <person name="Saitoh K."/>
            <person name="Sato N."/>
            <person name="Blanc-Mathieu R."/>
            <person name="Endo H."/>
            <person name="Kuwata A."/>
            <person name="Ogata H."/>
        </authorList>
    </citation>
    <scope>NUCLEOTIDE SEQUENCE</scope>
</reference>
<evidence type="ECO:0000313" key="4">
    <source>
        <dbReference type="EMBL" id="GMH54220.1"/>
    </source>
</evidence>
<evidence type="ECO:0000313" key="5">
    <source>
        <dbReference type="Proteomes" id="UP001165082"/>
    </source>
</evidence>
<keyword evidence="5" id="KW-1185">Reference proteome</keyword>
<gene>
    <name evidence="4" type="ORF">TrRE_jg12172</name>
</gene>
<dbReference type="InterPro" id="IPR023214">
    <property type="entry name" value="HAD_sf"/>
</dbReference>
<name>A0A9W6ZQN3_9STRA</name>